<dbReference type="GeneID" id="85323994"/>
<reference evidence="2" key="1">
    <citation type="submission" date="2023-06" db="EMBL/GenBank/DDBJ databases">
        <title>Genome-scale phylogeny and comparative genomics of the fungal order Sordariales.</title>
        <authorList>
            <consortium name="Lawrence Berkeley National Laboratory"/>
            <person name="Hensen N."/>
            <person name="Bonometti L."/>
            <person name="Westerberg I."/>
            <person name="Brannstrom I.O."/>
            <person name="Guillou S."/>
            <person name="Cros-Aarteil S."/>
            <person name="Calhoun S."/>
            <person name="Haridas S."/>
            <person name="Kuo A."/>
            <person name="Mondo S."/>
            <person name="Pangilinan J."/>
            <person name="Riley R."/>
            <person name="LaButti K."/>
            <person name="Andreopoulos B."/>
            <person name="Lipzen A."/>
            <person name="Chen C."/>
            <person name="Yanf M."/>
            <person name="Daum C."/>
            <person name="Ng V."/>
            <person name="Clum A."/>
            <person name="Steindorff A."/>
            <person name="Ohm R."/>
            <person name="Martin F."/>
            <person name="Silar P."/>
            <person name="Natvig D."/>
            <person name="Lalanne C."/>
            <person name="Gautier V."/>
            <person name="Ament-velasquez S.L."/>
            <person name="Kruys A."/>
            <person name="Hutchinson M.I."/>
            <person name="Powell A.J."/>
            <person name="Barry K."/>
            <person name="Miller A.N."/>
            <person name="Grigoriev I.V."/>
            <person name="Debuchy R."/>
            <person name="Gladieux P."/>
            <person name="Thoren M.H."/>
            <person name="Johannesson H."/>
        </authorList>
    </citation>
    <scope>NUCLEOTIDE SEQUENCE</scope>
    <source>
        <strain evidence="2">SMH2392-1A</strain>
    </source>
</reference>
<accession>A0AA39ZQY2</accession>
<dbReference type="AlphaFoldDB" id="A0AA39ZQY2"/>
<evidence type="ECO:0000256" key="1">
    <source>
        <dbReference type="SAM" id="MobiDB-lite"/>
    </source>
</evidence>
<feature type="region of interest" description="Disordered" evidence="1">
    <location>
        <begin position="218"/>
        <end position="246"/>
    </location>
</feature>
<dbReference type="Proteomes" id="UP001172101">
    <property type="component" value="Unassembled WGS sequence"/>
</dbReference>
<keyword evidence="3" id="KW-1185">Reference proteome</keyword>
<feature type="region of interest" description="Disordered" evidence="1">
    <location>
        <begin position="1"/>
        <end position="64"/>
    </location>
</feature>
<organism evidence="2 3">
    <name type="scientific">Lasiosphaeria miniovina</name>
    <dbReference type="NCBI Taxonomy" id="1954250"/>
    <lineage>
        <taxon>Eukaryota</taxon>
        <taxon>Fungi</taxon>
        <taxon>Dikarya</taxon>
        <taxon>Ascomycota</taxon>
        <taxon>Pezizomycotina</taxon>
        <taxon>Sordariomycetes</taxon>
        <taxon>Sordariomycetidae</taxon>
        <taxon>Sordariales</taxon>
        <taxon>Lasiosphaeriaceae</taxon>
        <taxon>Lasiosphaeria</taxon>
    </lineage>
</organism>
<protein>
    <submittedName>
        <fullName evidence="2">Uncharacterized protein</fullName>
    </submittedName>
</protein>
<evidence type="ECO:0000313" key="3">
    <source>
        <dbReference type="Proteomes" id="UP001172101"/>
    </source>
</evidence>
<feature type="compositionally biased region" description="Polar residues" evidence="1">
    <location>
        <begin position="54"/>
        <end position="64"/>
    </location>
</feature>
<feature type="compositionally biased region" description="Basic and acidic residues" evidence="1">
    <location>
        <begin position="13"/>
        <end position="22"/>
    </location>
</feature>
<proteinExistence type="predicted"/>
<feature type="compositionally biased region" description="Polar residues" evidence="1">
    <location>
        <begin position="31"/>
        <end position="45"/>
    </location>
</feature>
<feature type="region of interest" description="Disordered" evidence="1">
    <location>
        <begin position="393"/>
        <end position="424"/>
    </location>
</feature>
<feature type="compositionally biased region" description="Basic and acidic residues" evidence="1">
    <location>
        <begin position="405"/>
        <end position="424"/>
    </location>
</feature>
<feature type="compositionally biased region" description="Polar residues" evidence="1">
    <location>
        <begin position="226"/>
        <end position="241"/>
    </location>
</feature>
<dbReference type="EMBL" id="JAUIRO010000009">
    <property type="protein sequence ID" value="KAK0702059.1"/>
    <property type="molecule type" value="Genomic_DNA"/>
</dbReference>
<gene>
    <name evidence="2" type="ORF">B0T26DRAFT_682132</name>
</gene>
<name>A0AA39ZQY2_9PEZI</name>
<comment type="caution">
    <text evidence="2">The sequence shown here is derived from an EMBL/GenBank/DDBJ whole genome shotgun (WGS) entry which is preliminary data.</text>
</comment>
<dbReference type="RefSeq" id="XP_060289723.1">
    <property type="nucleotide sequence ID" value="XM_060440724.1"/>
</dbReference>
<evidence type="ECO:0000313" key="2">
    <source>
        <dbReference type="EMBL" id="KAK0702059.1"/>
    </source>
</evidence>
<sequence>MPAQDVTVPPSEAETRRAHDPFQESVLSGRAQVSSRGSETTQHLASRNGRTRDSGSSTIPRENISQHMATTATAHGLASLDSLTSYAAPFWIRHLEMLDSVGATLLGLCPQSCILSKLARRLGDTGQTWRKFGVVLSIWPSSSRPACRGWVARCQIWSIEGSPVQAADIRILCNPDEIWLVVVSRLSISEEAAFAIIDDTIAPLYPSTHPRPVLNLAAGDLHDTSNRPVSPDQRSSATSRTPFRPGEMIHATVSSTTAPQSGPAALPASSSSVVTLEVATYGGGGERDILGLLAPPRWHGLNHTFAIVQLPQDQSSMLRVLLYMAPAPSYDMSPPPPGNNSTHHHNHHHQVAYPMVIDRHVGAIRRAAGNTSNTQPAADTRRLQVVRDNMGLIERPDSPLPVDGLEIRTDMGRADTGSRDEEDL</sequence>